<name>A0A1G2I696_9BACT</name>
<proteinExistence type="predicted"/>
<evidence type="ECO:0000313" key="2">
    <source>
        <dbReference type="EMBL" id="OGZ70336.1"/>
    </source>
</evidence>
<keyword evidence="1" id="KW-1133">Transmembrane helix</keyword>
<gene>
    <name evidence="2" type="ORF">A2904_00090</name>
</gene>
<dbReference type="AlphaFoldDB" id="A0A1G2I696"/>
<sequence length="131" mass="15308">MILKIFLISFLINIIWEFCHCGLYSTCVNWQSKKRILLLTFASFKDALFIVIFYLISIFSSENKNILEVPLSLFYFIALSLLFSFIDEKLSIKYKRWEYSLKMPKVFGVGITPLLELAITGTITFIIVWAK</sequence>
<feature type="transmembrane region" description="Helical" evidence="1">
    <location>
        <begin position="66"/>
        <end position="86"/>
    </location>
</feature>
<protein>
    <submittedName>
        <fullName evidence="2">Uncharacterized protein</fullName>
    </submittedName>
</protein>
<feature type="transmembrane region" description="Helical" evidence="1">
    <location>
        <begin position="106"/>
        <end position="130"/>
    </location>
</feature>
<reference evidence="2 3" key="1">
    <citation type="journal article" date="2016" name="Nat. Commun.">
        <title>Thousands of microbial genomes shed light on interconnected biogeochemical processes in an aquifer system.</title>
        <authorList>
            <person name="Anantharaman K."/>
            <person name="Brown C.T."/>
            <person name="Hug L.A."/>
            <person name="Sharon I."/>
            <person name="Castelle C.J."/>
            <person name="Probst A.J."/>
            <person name="Thomas B.C."/>
            <person name="Singh A."/>
            <person name="Wilkins M.J."/>
            <person name="Karaoz U."/>
            <person name="Brodie E.L."/>
            <person name="Williams K.H."/>
            <person name="Hubbard S.S."/>
            <person name="Banfield J.F."/>
        </authorList>
    </citation>
    <scope>NUCLEOTIDE SEQUENCE [LARGE SCALE GENOMIC DNA]</scope>
</reference>
<evidence type="ECO:0000313" key="3">
    <source>
        <dbReference type="Proteomes" id="UP000176308"/>
    </source>
</evidence>
<dbReference type="EMBL" id="MHOX01000029">
    <property type="protein sequence ID" value="OGZ70336.1"/>
    <property type="molecule type" value="Genomic_DNA"/>
</dbReference>
<feature type="transmembrane region" description="Helical" evidence="1">
    <location>
        <begin position="36"/>
        <end position="60"/>
    </location>
</feature>
<dbReference type="Proteomes" id="UP000176308">
    <property type="component" value="Unassembled WGS sequence"/>
</dbReference>
<comment type="caution">
    <text evidence="2">The sequence shown here is derived from an EMBL/GenBank/DDBJ whole genome shotgun (WGS) entry which is preliminary data.</text>
</comment>
<evidence type="ECO:0000256" key="1">
    <source>
        <dbReference type="SAM" id="Phobius"/>
    </source>
</evidence>
<feature type="transmembrane region" description="Helical" evidence="1">
    <location>
        <begin position="6"/>
        <end position="24"/>
    </location>
</feature>
<organism evidence="2 3">
    <name type="scientific">Candidatus Staskawiczbacteria bacterium RIFCSPLOWO2_01_FULL_33_9</name>
    <dbReference type="NCBI Taxonomy" id="1802211"/>
    <lineage>
        <taxon>Bacteria</taxon>
        <taxon>Candidatus Staskawicziibacteriota</taxon>
    </lineage>
</organism>
<keyword evidence="1" id="KW-0472">Membrane</keyword>
<keyword evidence="1" id="KW-0812">Transmembrane</keyword>
<accession>A0A1G2I696</accession>